<dbReference type="InterPro" id="IPR009057">
    <property type="entry name" value="Homeodomain-like_sf"/>
</dbReference>
<protein>
    <recommendedName>
        <fullName evidence="1">Stage 0 sporulation protein A homolog</fullName>
    </recommendedName>
</protein>
<evidence type="ECO:0000259" key="7">
    <source>
        <dbReference type="PROSITE" id="PS01124"/>
    </source>
</evidence>
<dbReference type="SMART" id="SM00448">
    <property type="entry name" value="REC"/>
    <property type="match status" value="1"/>
</dbReference>
<dbReference type="InterPro" id="IPR011006">
    <property type="entry name" value="CheY-like_superfamily"/>
</dbReference>
<evidence type="ECO:0000256" key="4">
    <source>
        <dbReference type="ARBA" id="ARBA00023163"/>
    </source>
</evidence>
<proteinExistence type="predicted"/>
<keyword evidence="6" id="KW-0597">Phosphoprotein</keyword>
<comment type="function">
    <text evidence="5">May play the central regulatory role in sporulation. It may be an element of the effector pathway responsible for the activation of sporulation genes in response to nutritional stress. Spo0A may act in concert with spo0H (a sigma factor) to control the expression of some genes that are critical to the sporulation process.</text>
</comment>
<comment type="caution">
    <text evidence="9">The sequence shown here is derived from an EMBL/GenBank/DDBJ whole genome shotgun (WGS) entry which is preliminary data.</text>
</comment>
<dbReference type="SUPFAM" id="SSF52172">
    <property type="entry name" value="CheY-like"/>
    <property type="match status" value="1"/>
</dbReference>
<dbReference type="PROSITE" id="PS01124">
    <property type="entry name" value="HTH_ARAC_FAMILY_2"/>
    <property type="match status" value="1"/>
</dbReference>
<evidence type="ECO:0000256" key="3">
    <source>
        <dbReference type="ARBA" id="ARBA00023125"/>
    </source>
</evidence>
<dbReference type="PROSITE" id="PS00041">
    <property type="entry name" value="HTH_ARAC_FAMILY_1"/>
    <property type="match status" value="1"/>
</dbReference>
<dbReference type="InterPro" id="IPR018062">
    <property type="entry name" value="HTH_AraC-typ_CS"/>
</dbReference>
<evidence type="ECO:0000256" key="5">
    <source>
        <dbReference type="ARBA" id="ARBA00024867"/>
    </source>
</evidence>
<dbReference type="GO" id="GO:0043565">
    <property type="term" value="F:sequence-specific DNA binding"/>
    <property type="evidence" value="ECO:0007669"/>
    <property type="project" value="InterPro"/>
</dbReference>
<dbReference type="PANTHER" id="PTHR43280">
    <property type="entry name" value="ARAC-FAMILY TRANSCRIPTIONAL REGULATOR"/>
    <property type="match status" value="1"/>
</dbReference>
<dbReference type="RefSeq" id="WP_117632360.1">
    <property type="nucleotide sequence ID" value="NZ_QSON01000010.1"/>
</dbReference>
<feature type="domain" description="HTH araC/xylS-type" evidence="7">
    <location>
        <begin position="424"/>
        <end position="522"/>
    </location>
</feature>
<keyword evidence="2" id="KW-0805">Transcription regulation</keyword>
<dbReference type="PANTHER" id="PTHR43280:SF2">
    <property type="entry name" value="HTH-TYPE TRANSCRIPTIONAL REGULATOR EXSA"/>
    <property type="match status" value="1"/>
</dbReference>
<dbReference type="AlphaFoldDB" id="A0A374P2Y8"/>
<dbReference type="Pfam" id="PF00072">
    <property type="entry name" value="Response_reg"/>
    <property type="match status" value="1"/>
</dbReference>
<evidence type="ECO:0000256" key="6">
    <source>
        <dbReference type="PROSITE-ProRule" id="PRU00169"/>
    </source>
</evidence>
<feature type="modified residue" description="4-aspartylphosphate" evidence="6">
    <location>
        <position position="56"/>
    </location>
</feature>
<sequence length="529" mass="60866">MLQTLLVDDDILSLNKMQTFLADLEFIHVCGQLLDGTGAIEYLNAHGDSIDIVILDMEMPGASGLEVARFISKHQLPITILVISNYDNFEYVKPILQAGAYDYLLKHELSRTLLETKLSEIRLYIDKQQLHQKQWDQMCQLSKQQYLRNLVLNYDIPDENRHFFASDPLLCGRRHVAACLQITNFSSIYQSIPDERHQKVVNTVLHFCDTFFTSLQRGIITHINYGEFLVLLSFPDLTSEAAILQTASQDISLLKNNLRRYLSIHTFAESMPVFDSVEHLRPYYLKIHHRLQVKPFNSDSERPAEKEGNSVLLLSLQEENELSESLLHLNEKKVTEIVTHIFDTVGQTHVSLLGLQRLVLRLTEIMQLALRTASQDRETITVPPPAVNNILDIETLKKQFLLYYRQGLERLASASVSQYPPLIQKALNYIYQNYYLDLSLSDISRHCGVSEVYFSRAFKDALGLPFTKYLNAYRVRIAAHLLRQSNDSLKKIAEESGFQSYNYFLTVFKTYMGVTPVQYREKPPDTSTD</sequence>
<name>A0A374P2Y8_9FIRM</name>
<dbReference type="Gene3D" id="1.10.10.60">
    <property type="entry name" value="Homeodomain-like"/>
    <property type="match status" value="2"/>
</dbReference>
<dbReference type="PROSITE" id="PS50110">
    <property type="entry name" value="RESPONSE_REGULATORY"/>
    <property type="match status" value="1"/>
</dbReference>
<dbReference type="GO" id="GO:0003700">
    <property type="term" value="F:DNA-binding transcription factor activity"/>
    <property type="evidence" value="ECO:0007669"/>
    <property type="project" value="InterPro"/>
</dbReference>
<feature type="domain" description="Response regulatory" evidence="8">
    <location>
        <begin position="3"/>
        <end position="121"/>
    </location>
</feature>
<evidence type="ECO:0000313" key="9">
    <source>
        <dbReference type="EMBL" id="RGJ00788.1"/>
    </source>
</evidence>
<dbReference type="Gene3D" id="3.40.50.2300">
    <property type="match status" value="1"/>
</dbReference>
<dbReference type="SUPFAM" id="SSF46689">
    <property type="entry name" value="Homeodomain-like"/>
    <property type="match status" value="2"/>
</dbReference>
<dbReference type="SMART" id="SM00342">
    <property type="entry name" value="HTH_ARAC"/>
    <property type="match status" value="1"/>
</dbReference>
<dbReference type="InterPro" id="IPR018060">
    <property type="entry name" value="HTH_AraC"/>
</dbReference>
<evidence type="ECO:0000256" key="2">
    <source>
        <dbReference type="ARBA" id="ARBA00023015"/>
    </source>
</evidence>
<organism evidence="9 10">
    <name type="scientific">Hungatella hathewayi</name>
    <dbReference type="NCBI Taxonomy" id="154046"/>
    <lineage>
        <taxon>Bacteria</taxon>
        <taxon>Bacillati</taxon>
        <taxon>Bacillota</taxon>
        <taxon>Clostridia</taxon>
        <taxon>Lachnospirales</taxon>
        <taxon>Lachnospiraceae</taxon>
        <taxon>Hungatella</taxon>
    </lineage>
</organism>
<dbReference type="InterPro" id="IPR001789">
    <property type="entry name" value="Sig_transdc_resp-reg_receiver"/>
</dbReference>
<dbReference type="EMBL" id="QSON01000010">
    <property type="protein sequence ID" value="RGJ00788.1"/>
    <property type="molecule type" value="Genomic_DNA"/>
</dbReference>
<keyword evidence="4" id="KW-0804">Transcription</keyword>
<keyword evidence="3" id="KW-0238">DNA-binding</keyword>
<dbReference type="Proteomes" id="UP000263014">
    <property type="component" value="Unassembled WGS sequence"/>
</dbReference>
<evidence type="ECO:0000256" key="1">
    <source>
        <dbReference type="ARBA" id="ARBA00018672"/>
    </source>
</evidence>
<reference evidence="9 10" key="1">
    <citation type="submission" date="2018-08" db="EMBL/GenBank/DDBJ databases">
        <title>A genome reference for cultivated species of the human gut microbiota.</title>
        <authorList>
            <person name="Zou Y."/>
            <person name="Xue W."/>
            <person name="Luo G."/>
        </authorList>
    </citation>
    <scope>NUCLEOTIDE SEQUENCE [LARGE SCALE GENOMIC DNA]</scope>
    <source>
        <strain evidence="9 10">TM09-12</strain>
    </source>
</reference>
<dbReference type="GO" id="GO:0000160">
    <property type="term" value="P:phosphorelay signal transduction system"/>
    <property type="evidence" value="ECO:0007669"/>
    <property type="project" value="InterPro"/>
</dbReference>
<evidence type="ECO:0000259" key="8">
    <source>
        <dbReference type="PROSITE" id="PS50110"/>
    </source>
</evidence>
<gene>
    <name evidence="9" type="ORF">DXD79_20015</name>
</gene>
<evidence type="ECO:0000313" key="10">
    <source>
        <dbReference type="Proteomes" id="UP000263014"/>
    </source>
</evidence>
<accession>A0A374P2Y8</accession>
<dbReference type="Pfam" id="PF12833">
    <property type="entry name" value="HTH_18"/>
    <property type="match status" value="1"/>
</dbReference>